<gene>
    <name evidence="2" type="ordered locus">Trad_2810</name>
</gene>
<dbReference type="KEGG" id="tra:Trad_2810"/>
<dbReference type="STRING" id="649638.Trad_2810"/>
<feature type="transmembrane region" description="Helical" evidence="1">
    <location>
        <begin position="47"/>
        <end position="66"/>
    </location>
</feature>
<evidence type="ECO:0000256" key="1">
    <source>
        <dbReference type="SAM" id="Phobius"/>
    </source>
</evidence>
<dbReference type="Proteomes" id="UP000000379">
    <property type="component" value="Chromosome"/>
</dbReference>
<accession>D7CVK0</accession>
<dbReference type="AlphaFoldDB" id="D7CVK0"/>
<keyword evidence="1" id="KW-0812">Transmembrane</keyword>
<reference evidence="3" key="1">
    <citation type="submission" date="2010-05" db="EMBL/GenBank/DDBJ databases">
        <title>The complete genome of Truepera radiovictris DSM 17093.</title>
        <authorList>
            <consortium name="US DOE Joint Genome Institute (JGI-PGF)"/>
            <person name="Lucas S."/>
            <person name="Copeland A."/>
            <person name="Lapidus A."/>
            <person name="Glavina del Rio T."/>
            <person name="Dalin E."/>
            <person name="Tice H."/>
            <person name="Bruce D."/>
            <person name="Goodwin L."/>
            <person name="Pitluck S."/>
            <person name="Kyrpides N."/>
            <person name="Mavromatis K."/>
            <person name="Ovchinnikova G."/>
            <person name="Munk A.C."/>
            <person name="Detter J.C."/>
            <person name="Han C."/>
            <person name="Tapia R."/>
            <person name="Land M."/>
            <person name="Hauser L."/>
            <person name="Markowitz V."/>
            <person name="Cheng J.-F."/>
            <person name="Hugenholtz P."/>
            <person name="Woyke T."/>
            <person name="Wu D."/>
            <person name="Tindall B."/>
            <person name="Pomrenke H.G."/>
            <person name="Brambilla E."/>
            <person name="Klenk H.-P."/>
            <person name="Eisen J.A."/>
        </authorList>
    </citation>
    <scope>NUCLEOTIDE SEQUENCE [LARGE SCALE GENOMIC DNA]</scope>
    <source>
        <strain evidence="3">DSM 17093 / CIP 108686 / LMG 22925 / RQ-24</strain>
    </source>
</reference>
<protein>
    <submittedName>
        <fullName evidence="2">Uncharacterized protein</fullName>
    </submittedName>
</protein>
<evidence type="ECO:0000313" key="2">
    <source>
        <dbReference type="EMBL" id="ADI15911.1"/>
    </source>
</evidence>
<proteinExistence type="predicted"/>
<organism evidence="2 3">
    <name type="scientific">Truepera radiovictrix (strain DSM 17093 / CIP 108686 / LMG 22925 / RQ-24)</name>
    <dbReference type="NCBI Taxonomy" id="649638"/>
    <lineage>
        <taxon>Bacteria</taxon>
        <taxon>Thermotogati</taxon>
        <taxon>Deinococcota</taxon>
        <taxon>Deinococci</taxon>
        <taxon>Trueperales</taxon>
        <taxon>Trueperaceae</taxon>
        <taxon>Truepera</taxon>
    </lineage>
</organism>
<sequence length="73" mass="7744">MPRRRPPQLIDRALGAFIGFLGWLLLAFFLACTAVGAFELFVLGSARGLGLLALGVALYFGARLAFDTASDAV</sequence>
<reference evidence="2 3" key="2">
    <citation type="journal article" date="2011" name="Stand. Genomic Sci.">
        <title>Complete genome sequence of Truepera radiovictrix type strain (RQ-24).</title>
        <authorList>
            <person name="Ivanova N."/>
            <person name="Rohde C."/>
            <person name="Munk C."/>
            <person name="Nolan M."/>
            <person name="Lucas S."/>
            <person name="Del Rio T.G."/>
            <person name="Tice H."/>
            <person name="Deshpande S."/>
            <person name="Cheng J.F."/>
            <person name="Tapia R."/>
            <person name="Han C."/>
            <person name="Goodwin L."/>
            <person name="Pitluck S."/>
            <person name="Liolios K."/>
            <person name="Mavromatis K."/>
            <person name="Mikhailova N."/>
            <person name="Pati A."/>
            <person name="Chen A."/>
            <person name="Palaniappan K."/>
            <person name="Land M."/>
            <person name="Hauser L."/>
            <person name="Chang Y.J."/>
            <person name="Jeffries C.D."/>
            <person name="Brambilla E."/>
            <person name="Rohde M."/>
            <person name="Goker M."/>
            <person name="Tindall B.J."/>
            <person name="Woyke T."/>
            <person name="Bristow J."/>
            <person name="Eisen J.A."/>
            <person name="Markowitz V."/>
            <person name="Hugenholtz P."/>
            <person name="Kyrpides N.C."/>
            <person name="Klenk H.P."/>
            <person name="Lapidus A."/>
        </authorList>
    </citation>
    <scope>NUCLEOTIDE SEQUENCE [LARGE SCALE GENOMIC DNA]</scope>
    <source>
        <strain evidence="3">DSM 17093 / CIP 108686 / LMG 22925 / RQ-24</strain>
    </source>
</reference>
<dbReference type="PROSITE" id="PS51257">
    <property type="entry name" value="PROKAR_LIPOPROTEIN"/>
    <property type="match status" value="1"/>
</dbReference>
<keyword evidence="3" id="KW-1185">Reference proteome</keyword>
<dbReference type="EMBL" id="CP002049">
    <property type="protein sequence ID" value="ADI15911.1"/>
    <property type="molecule type" value="Genomic_DNA"/>
</dbReference>
<evidence type="ECO:0000313" key="3">
    <source>
        <dbReference type="Proteomes" id="UP000000379"/>
    </source>
</evidence>
<dbReference type="HOGENOM" id="CLU_2703776_0_0_0"/>
<keyword evidence="1" id="KW-0472">Membrane</keyword>
<name>D7CVK0_TRURR</name>
<keyword evidence="1" id="KW-1133">Transmembrane helix</keyword>
<dbReference type="RefSeq" id="WP_013179270.1">
    <property type="nucleotide sequence ID" value="NC_014221.1"/>
</dbReference>